<dbReference type="Proteomes" id="UP000321820">
    <property type="component" value="Chromosome"/>
</dbReference>
<sequence length="221" mass="24393">MTQEISVPPARTQSSIWPNLVAFFILYAFAALALLHFLRPDYTPRSHMISDYAVGHFGWLMQSVFVAMSLGYLSLALGLNRSGLRSLVARLAISLLVVVSIGLIVSAIFPTDLEESTVSTRTGNIHTVSFLINVGGSILVALLLPMAYWKHPGWRSFRLESVLWAVLILIAFAIQFRTLHRGAPYGITNRAFVLVLFSWMLVTASRLRTVLIRPTPAPAAA</sequence>
<feature type="transmembrane region" description="Helical" evidence="1">
    <location>
        <begin position="130"/>
        <end position="149"/>
    </location>
</feature>
<keyword evidence="1" id="KW-1133">Transmembrane helix</keyword>
<keyword evidence="3" id="KW-1185">Reference proteome</keyword>
<feature type="transmembrane region" description="Helical" evidence="1">
    <location>
        <begin position="59"/>
        <end position="79"/>
    </location>
</feature>
<protein>
    <submittedName>
        <fullName evidence="2">DUF998 domain-containing protein</fullName>
    </submittedName>
</protein>
<keyword evidence="1" id="KW-0812">Transmembrane</keyword>
<dbReference type="KEGG" id="talb:FTW19_22380"/>
<keyword evidence="1" id="KW-0472">Membrane</keyword>
<feature type="transmembrane region" description="Helical" evidence="1">
    <location>
        <begin position="20"/>
        <end position="39"/>
    </location>
</feature>
<reference evidence="2 3" key="1">
    <citation type="submission" date="2019-08" db="EMBL/GenBank/DDBJ databases">
        <title>Complete genome sequence of Terriglobus albidus strain ORNL.</title>
        <authorList>
            <person name="Podar M."/>
        </authorList>
    </citation>
    <scope>NUCLEOTIDE SEQUENCE [LARGE SCALE GENOMIC DNA]</scope>
    <source>
        <strain evidence="2 3">ORNL</strain>
    </source>
</reference>
<feature type="transmembrane region" description="Helical" evidence="1">
    <location>
        <begin position="91"/>
        <end position="110"/>
    </location>
</feature>
<gene>
    <name evidence="2" type="ORF">FTW19_22380</name>
</gene>
<feature type="transmembrane region" description="Helical" evidence="1">
    <location>
        <begin position="185"/>
        <end position="204"/>
    </location>
</feature>
<dbReference type="AlphaFoldDB" id="A0A5B9EFC4"/>
<name>A0A5B9EFC4_9BACT</name>
<dbReference type="RefSeq" id="WP_147649802.1">
    <property type="nucleotide sequence ID" value="NZ_CP042806.1"/>
</dbReference>
<dbReference type="EMBL" id="CP042806">
    <property type="protein sequence ID" value="QEE30489.1"/>
    <property type="molecule type" value="Genomic_DNA"/>
</dbReference>
<proteinExistence type="predicted"/>
<evidence type="ECO:0000313" key="2">
    <source>
        <dbReference type="EMBL" id="QEE30489.1"/>
    </source>
</evidence>
<feature type="transmembrane region" description="Helical" evidence="1">
    <location>
        <begin position="161"/>
        <end position="179"/>
    </location>
</feature>
<evidence type="ECO:0000256" key="1">
    <source>
        <dbReference type="SAM" id="Phobius"/>
    </source>
</evidence>
<dbReference type="Pfam" id="PF06197">
    <property type="entry name" value="DUF998"/>
    <property type="match status" value="1"/>
</dbReference>
<dbReference type="InterPro" id="IPR009339">
    <property type="entry name" value="DUF998"/>
</dbReference>
<evidence type="ECO:0000313" key="3">
    <source>
        <dbReference type="Proteomes" id="UP000321820"/>
    </source>
</evidence>
<accession>A0A5B9EFC4</accession>
<dbReference type="OrthoDB" id="8478915at2"/>
<organism evidence="2 3">
    <name type="scientific">Terriglobus albidus</name>
    <dbReference type="NCBI Taxonomy" id="1592106"/>
    <lineage>
        <taxon>Bacteria</taxon>
        <taxon>Pseudomonadati</taxon>
        <taxon>Acidobacteriota</taxon>
        <taxon>Terriglobia</taxon>
        <taxon>Terriglobales</taxon>
        <taxon>Acidobacteriaceae</taxon>
        <taxon>Terriglobus</taxon>
    </lineage>
</organism>